<dbReference type="OrthoDB" id="1425561at2"/>
<dbReference type="AlphaFoldDB" id="A0A7K1LSI9"/>
<reference evidence="1 2" key="1">
    <citation type="submission" date="2019-07" db="EMBL/GenBank/DDBJ databases">
        <title>Gramella aestuarii sp. nov., isolated from a tidal flat, and emended description of Gramella echinicola.</title>
        <authorList>
            <person name="Liu L."/>
        </authorList>
    </citation>
    <scope>NUCLEOTIDE SEQUENCE [LARGE SCALE GENOMIC DNA]</scope>
    <source>
        <strain evidence="1 2">BS12</strain>
    </source>
</reference>
<keyword evidence="2" id="KW-1185">Reference proteome</keyword>
<comment type="caution">
    <text evidence="1">The sequence shown here is derived from an EMBL/GenBank/DDBJ whole genome shotgun (WGS) entry which is preliminary data.</text>
</comment>
<dbReference type="Proteomes" id="UP000460416">
    <property type="component" value="Unassembled WGS sequence"/>
</dbReference>
<evidence type="ECO:0000313" key="2">
    <source>
        <dbReference type="Proteomes" id="UP000460416"/>
    </source>
</evidence>
<dbReference type="RefSeq" id="WP_156277703.1">
    <property type="nucleotide sequence ID" value="NZ_BAABGI010000001.1"/>
</dbReference>
<name>A0A7K1LSI9_9FLAO</name>
<evidence type="ECO:0000313" key="1">
    <source>
        <dbReference type="EMBL" id="MUP43737.1"/>
    </source>
</evidence>
<organism evidence="1 2">
    <name type="scientific">Christiangramia aestuarii</name>
    <dbReference type="NCBI Taxonomy" id="1028746"/>
    <lineage>
        <taxon>Bacteria</taxon>
        <taxon>Pseudomonadati</taxon>
        <taxon>Bacteroidota</taxon>
        <taxon>Flavobacteriia</taxon>
        <taxon>Flavobacteriales</taxon>
        <taxon>Flavobacteriaceae</taxon>
        <taxon>Christiangramia</taxon>
    </lineage>
</organism>
<gene>
    <name evidence="1" type="ORF">FLP08_14240</name>
</gene>
<proteinExistence type="predicted"/>
<protein>
    <recommendedName>
        <fullName evidence="3">Porin family protein</fullName>
    </recommendedName>
</protein>
<accession>A0A7K1LSI9</accession>
<dbReference type="EMBL" id="VJVW01000006">
    <property type="protein sequence ID" value="MUP43737.1"/>
    <property type="molecule type" value="Genomic_DNA"/>
</dbReference>
<sequence length="203" mass="23416">MIRKLFLLYILLFSISSYGQRYKDYEIGPMFNYEHTTLLVADGVLNNKEGDRHSASGFEPNYAAGLYAIYYFRPKLGLGAELYFQRTTSAELPSGEYYNSITFMPYVNVDPFRQISNLHFGGGVGLAFIQELPDYRGKVLEEDVRVITVPLKLSTSYRIRNHITFELGGQVELLEVVADNVRRMAFFAGIKVPLNRLNRYYYR</sequence>
<evidence type="ECO:0008006" key="3">
    <source>
        <dbReference type="Google" id="ProtNLM"/>
    </source>
</evidence>